<evidence type="ECO:0000259" key="2">
    <source>
        <dbReference type="Pfam" id="PF08914"/>
    </source>
</evidence>
<dbReference type="InterPro" id="IPR015010">
    <property type="entry name" value="TERF2IP_Myb"/>
</dbReference>
<gene>
    <name evidence="3" type="ORF">HMN09_00373100</name>
</gene>
<dbReference type="OrthoDB" id="435460at2759"/>
<organism evidence="3 4">
    <name type="scientific">Mycena chlorophos</name>
    <name type="common">Agaric fungus</name>
    <name type="synonym">Agaricus chlorophos</name>
    <dbReference type="NCBI Taxonomy" id="658473"/>
    <lineage>
        <taxon>Eukaryota</taxon>
        <taxon>Fungi</taxon>
        <taxon>Dikarya</taxon>
        <taxon>Basidiomycota</taxon>
        <taxon>Agaricomycotina</taxon>
        <taxon>Agaricomycetes</taxon>
        <taxon>Agaricomycetidae</taxon>
        <taxon>Agaricales</taxon>
        <taxon>Marasmiineae</taxon>
        <taxon>Mycenaceae</taxon>
        <taxon>Mycena</taxon>
    </lineage>
</organism>
<feature type="domain" description="TERF2-interacting telomeric protein 1 Myb" evidence="2">
    <location>
        <begin position="115"/>
        <end position="177"/>
    </location>
</feature>
<dbReference type="Gene3D" id="1.10.10.60">
    <property type="entry name" value="Homeodomain-like"/>
    <property type="match status" value="1"/>
</dbReference>
<dbReference type="Proteomes" id="UP000613580">
    <property type="component" value="Unassembled WGS sequence"/>
</dbReference>
<feature type="region of interest" description="Disordered" evidence="1">
    <location>
        <begin position="415"/>
        <end position="439"/>
    </location>
</feature>
<protein>
    <submittedName>
        <fullName evidence="3">Myb-DNA-bind-2 domain-containing protein</fullName>
    </submittedName>
</protein>
<evidence type="ECO:0000313" key="4">
    <source>
        <dbReference type="Proteomes" id="UP000613580"/>
    </source>
</evidence>
<name>A0A8H6TK45_MYCCL</name>
<evidence type="ECO:0000256" key="1">
    <source>
        <dbReference type="SAM" id="MobiDB-lite"/>
    </source>
</evidence>
<feature type="compositionally biased region" description="Acidic residues" evidence="1">
    <location>
        <begin position="194"/>
        <end position="207"/>
    </location>
</feature>
<keyword evidence="4" id="KW-1185">Reference proteome</keyword>
<feature type="compositionally biased region" description="Acidic residues" evidence="1">
    <location>
        <begin position="215"/>
        <end position="224"/>
    </location>
</feature>
<proteinExistence type="predicted"/>
<dbReference type="CDD" id="cd11655">
    <property type="entry name" value="rap1_myb-like"/>
    <property type="match status" value="1"/>
</dbReference>
<comment type="caution">
    <text evidence="3">The sequence shown here is derived from an EMBL/GenBank/DDBJ whole genome shotgun (WGS) entry which is preliminary data.</text>
</comment>
<dbReference type="EMBL" id="JACAZE010000004">
    <property type="protein sequence ID" value="KAF7318619.1"/>
    <property type="molecule type" value="Genomic_DNA"/>
</dbReference>
<evidence type="ECO:0000313" key="3">
    <source>
        <dbReference type="EMBL" id="KAF7318619.1"/>
    </source>
</evidence>
<dbReference type="InterPro" id="IPR009057">
    <property type="entry name" value="Homeodomain-like_sf"/>
</dbReference>
<dbReference type="SUPFAM" id="SSF46689">
    <property type="entry name" value="Homeodomain-like"/>
    <property type="match status" value="1"/>
</dbReference>
<feature type="region of interest" description="Disordered" evidence="1">
    <location>
        <begin position="273"/>
        <end position="332"/>
    </location>
</feature>
<dbReference type="AlphaFoldDB" id="A0A8H6TK45"/>
<feature type="region of interest" description="Disordered" evidence="1">
    <location>
        <begin position="193"/>
        <end position="259"/>
    </location>
</feature>
<sequence>MTNTDEAAQLFTGADGQPLSFLIHDTIINTRAFLEGQIEDYGGLVVSEGEKPDIILVQADELDKLRHAYKTHSNRDLAAAFVEPLSWVLTTVETGKVVHLGTTRRTTAGRTRNNFTTSEDLKLAHYLYVHVPDKSNGGRRGKIIFQQLMANGDALPQEYDWVHRHTWKSWRERYMKDQSRFDALIDELRAAEGELQDDPPDDADEWDQDHPVRADEDEEEEQIIEEGNRRSRRKRQVSRSAPESPSKRGRTQRDDENDESDDAAIFEAPQDQRALATDQHESSPSSPSPTAIDKAKQALPKVLQRQQKPLPVPQTPRRGISSRLPTGSPRFHGIGGLISDLQASRMTTPYHTYQEIPAKFIAHSSTRQSKAQLEAFLQAPTKTLTTRVRPSPHLHFLTGLSTPFNFSTPISNTTISNSLNTTSRPKARNNSLDASPKSCHPPNTIKCSIVEIPWPMNRAW</sequence>
<dbReference type="Pfam" id="PF08914">
    <property type="entry name" value="Myb_Rap1"/>
    <property type="match status" value="1"/>
</dbReference>
<reference evidence="3" key="1">
    <citation type="submission" date="2020-05" db="EMBL/GenBank/DDBJ databases">
        <title>Mycena genomes resolve the evolution of fungal bioluminescence.</title>
        <authorList>
            <person name="Tsai I.J."/>
        </authorList>
    </citation>
    <scope>NUCLEOTIDE SEQUENCE</scope>
    <source>
        <strain evidence="3">110903Hualien_Pintung</strain>
    </source>
</reference>
<accession>A0A8H6TK45</accession>